<dbReference type="EMBL" id="JAHWDQ010000005">
    <property type="protein sequence ID" value="MBW2942353.1"/>
    <property type="molecule type" value="Genomic_DNA"/>
</dbReference>
<sequence length="144" mass="15793">MTSAEQIFSALLTRYGANADHWPFLYRVLLPLFLRLDACAAQWREAQVEEGAIRALYKIDLPELTPSTALRARLAAIAELPSKTARDPYIPVWRLSFAAAMASALLGVVLGAGGYFADYADPDDYVFETTASYEVSDWIAGTGL</sequence>
<keyword evidence="1" id="KW-1133">Transmembrane helix</keyword>
<protein>
    <submittedName>
        <fullName evidence="2">Uncharacterized protein</fullName>
    </submittedName>
</protein>
<keyword evidence="1" id="KW-0472">Membrane</keyword>
<proteinExistence type="predicted"/>
<evidence type="ECO:0000313" key="3">
    <source>
        <dbReference type="Proteomes" id="UP001166291"/>
    </source>
</evidence>
<evidence type="ECO:0000256" key="1">
    <source>
        <dbReference type="SAM" id="Phobius"/>
    </source>
</evidence>
<gene>
    <name evidence="2" type="ORF">KXJ70_16270</name>
</gene>
<dbReference type="Proteomes" id="UP001166291">
    <property type="component" value="Unassembled WGS sequence"/>
</dbReference>
<keyword evidence="3" id="KW-1185">Reference proteome</keyword>
<dbReference type="RefSeq" id="WP_219044597.1">
    <property type="nucleotide sequence ID" value="NZ_JAHWDQ010000005.1"/>
</dbReference>
<feature type="transmembrane region" description="Helical" evidence="1">
    <location>
        <begin position="92"/>
        <end position="117"/>
    </location>
</feature>
<keyword evidence="1" id="KW-0812">Transmembrane</keyword>
<evidence type="ECO:0000313" key="2">
    <source>
        <dbReference type="EMBL" id="MBW2942353.1"/>
    </source>
</evidence>
<comment type="caution">
    <text evidence="2">The sequence shown here is derived from an EMBL/GenBank/DDBJ whole genome shotgun (WGS) entry which is preliminary data.</text>
</comment>
<accession>A0ABS6VWH5</accession>
<organism evidence="2 3">
    <name type="scientific">Zhongshania aquimaris</name>
    <dbReference type="NCBI Taxonomy" id="2857107"/>
    <lineage>
        <taxon>Bacteria</taxon>
        <taxon>Pseudomonadati</taxon>
        <taxon>Pseudomonadota</taxon>
        <taxon>Gammaproteobacteria</taxon>
        <taxon>Cellvibrionales</taxon>
        <taxon>Spongiibacteraceae</taxon>
        <taxon>Zhongshania</taxon>
    </lineage>
</organism>
<reference evidence="2" key="1">
    <citation type="submission" date="2021-07" db="EMBL/GenBank/DDBJ databases">
        <title>Zhongshania sp. CAU 1632 isolated from seawater.</title>
        <authorList>
            <person name="Kim W."/>
        </authorList>
    </citation>
    <scope>NUCLEOTIDE SEQUENCE</scope>
    <source>
        <strain evidence="2">CAU 1632</strain>
    </source>
</reference>
<name>A0ABS6VWH5_9GAMM</name>